<name>A0A369W5D2_9HYPH</name>
<feature type="transmembrane region" description="Helical" evidence="1">
    <location>
        <begin position="175"/>
        <end position="196"/>
    </location>
</feature>
<dbReference type="OrthoDB" id="9807591at2"/>
<dbReference type="EMBL" id="QQNH01000004">
    <property type="protein sequence ID" value="RDE09876.1"/>
    <property type="molecule type" value="Genomic_DNA"/>
</dbReference>
<feature type="domain" description="Heparan-alpha-glucosaminide N-acetyltransferase catalytic" evidence="2">
    <location>
        <begin position="11"/>
        <end position="233"/>
    </location>
</feature>
<dbReference type="AlphaFoldDB" id="A0A369W5D2"/>
<dbReference type="RefSeq" id="WP_114645037.1">
    <property type="nucleotide sequence ID" value="NZ_QQNH01000004.1"/>
</dbReference>
<evidence type="ECO:0000313" key="4">
    <source>
        <dbReference type="Proteomes" id="UP000253759"/>
    </source>
</evidence>
<protein>
    <submittedName>
        <fullName evidence="3">DUF1624 domain-containing protein</fullName>
    </submittedName>
</protein>
<dbReference type="InterPro" id="IPR012429">
    <property type="entry name" value="HGSNAT_cat"/>
</dbReference>
<feature type="transmembrane region" description="Helical" evidence="1">
    <location>
        <begin position="87"/>
        <end position="104"/>
    </location>
</feature>
<keyword evidence="1" id="KW-0472">Membrane</keyword>
<feature type="transmembrane region" description="Helical" evidence="1">
    <location>
        <begin position="136"/>
        <end position="155"/>
    </location>
</feature>
<accession>A0A369W5D2</accession>
<reference evidence="4" key="1">
    <citation type="submission" date="2018-07" db="EMBL/GenBank/DDBJ databases">
        <authorList>
            <person name="Liu B.-T."/>
            <person name="Du Z."/>
        </authorList>
    </citation>
    <scope>NUCLEOTIDE SEQUENCE [LARGE SCALE GENOMIC DNA]</scope>
    <source>
        <strain evidence="4">XYN52</strain>
    </source>
</reference>
<dbReference type="Proteomes" id="UP000253759">
    <property type="component" value="Unassembled WGS sequence"/>
</dbReference>
<gene>
    <name evidence="3" type="ORF">DVH29_04910</name>
</gene>
<dbReference type="Pfam" id="PF07786">
    <property type="entry name" value="HGSNAT_cat"/>
    <property type="match status" value="1"/>
</dbReference>
<keyword evidence="1" id="KW-0812">Transmembrane</keyword>
<evidence type="ECO:0000256" key="1">
    <source>
        <dbReference type="SAM" id="Phobius"/>
    </source>
</evidence>
<feature type="transmembrane region" description="Helical" evidence="1">
    <location>
        <begin position="110"/>
        <end position="129"/>
    </location>
</feature>
<evidence type="ECO:0000313" key="3">
    <source>
        <dbReference type="EMBL" id="RDE09876.1"/>
    </source>
</evidence>
<organism evidence="3 4">
    <name type="scientific">Pelagibacterium lacus</name>
    <dbReference type="NCBI Taxonomy" id="2282655"/>
    <lineage>
        <taxon>Bacteria</taxon>
        <taxon>Pseudomonadati</taxon>
        <taxon>Pseudomonadota</taxon>
        <taxon>Alphaproteobacteria</taxon>
        <taxon>Hyphomicrobiales</taxon>
        <taxon>Devosiaceae</taxon>
        <taxon>Pelagibacterium</taxon>
    </lineage>
</organism>
<comment type="caution">
    <text evidence="3">The sequence shown here is derived from an EMBL/GenBank/DDBJ whole genome shotgun (WGS) entry which is preliminary data.</text>
</comment>
<proteinExistence type="predicted"/>
<feature type="transmembrane region" description="Helical" evidence="1">
    <location>
        <begin position="53"/>
        <end position="75"/>
    </location>
</feature>
<keyword evidence="1" id="KW-1133">Transmembrane helix</keyword>
<keyword evidence="4" id="KW-1185">Reference proteome</keyword>
<feature type="transmembrane region" description="Helical" evidence="1">
    <location>
        <begin position="12"/>
        <end position="33"/>
    </location>
</feature>
<sequence>MTALSPTTRSRIAAIDVARGVAIVAMIIYHFTWDLAYLGFVAFDPTQSLPWVVFQKAIAGTFIFLTGVSLVLAHGAAIRWPAFWRRFAFIAGAALLVTIGTFAFSSQTFVYFGVLHAIAAFGLMGLAFLRLPLALVAVLAVVIIGLPLFVQSPVFGEKLWSWIGLWDVPPPSEDLVPLFPWFGVALAGIAATRWALASGLASTMARYRAEETIGALLARLGRWSLIIYLLHQPILIGALTALSAATGTADARRAEGFVASCEASCGDSAGDAAYCTAYCACALDRVEAEDLWSILEAGERTPEQEALLIGLTNQCAIEALDPGLLAPDQE</sequence>
<evidence type="ECO:0000259" key="2">
    <source>
        <dbReference type="Pfam" id="PF07786"/>
    </source>
</evidence>